<accession>A0A485M6S4</accession>
<proteinExistence type="predicted"/>
<dbReference type="AlphaFoldDB" id="A0A485M6S4"/>
<reference evidence="1" key="1">
    <citation type="submission" date="2019-03" db="EMBL/GenBank/DDBJ databases">
        <authorList>
            <person name="Hao L."/>
        </authorList>
    </citation>
    <scope>NUCLEOTIDE SEQUENCE</scope>
</reference>
<gene>
    <name evidence="1" type="ORF">SCFA_380005</name>
</gene>
<evidence type="ECO:0000313" key="1">
    <source>
        <dbReference type="EMBL" id="VFU15055.1"/>
    </source>
</evidence>
<name>A0A485M6S4_9ZZZZ</name>
<dbReference type="EMBL" id="CAADRM010000101">
    <property type="protein sequence ID" value="VFU15055.1"/>
    <property type="molecule type" value="Genomic_DNA"/>
</dbReference>
<organism evidence="1">
    <name type="scientific">anaerobic digester metagenome</name>
    <dbReference type="NCBI Taxonomy" id="1263854"/>
    <lineage>
        <taxon>unclassified sequences</taxon>
        <taxon>metagenomes</taxon>
        <taxon>ecological metagenomes</taxon>
    </lineage>
</organism>
<sequence length="37" mass="4256">MVVLQFDDTHGTPLYRISCGGESDKGLRPVEYRLWDT</sequence>
<protein>
    <submittedName>
        <fullName evidence="1">Uncharacterized protein</fullName>
    </submittedName>
</protein>